<feature type="transmembrane region" description="Helical" evidence="1">
    <location>
        <begin position="30"/>
        <end position="52"/>
    </location>
</feature>
<organism evidence="2">
    <name type="scientific">Picea sitchensis</name>
    <name type="common">Sitka spruce</name>
    <name type="synonym">Pinus sitchensis</name>
    <dbReference type="NCBI Taxonomy" id="3332"/>
    <lineage>
        <taxon>Eukaryota</taxon>
        <taxon>Viridiplantae</taxon>
        <taxon>Streptophyta</taxon>
        <taxon>Embryophyta</taxon>
        <taxon>Tracheophyta</taxon>
        <taxon>Spermatophyta</taxon>
        <taxon>Pinopsida</taxon>
        <taxon>Pinidae</taxon>
        <taxon>Conifers I</taxon>
        <taxon>Pinales</taxon>
        <taxon>Pinaceae</taxon>
        <taxon>Picea</taxon>
    </lineage>
</organism>
<protein>
    <submittedName>
        <fullName evidence="2">Uncharacterized protein</fullName>
    </submittedName>
</protein>
<evidence type="ECO:0000313" key="3">
    <source>
        <dbReference type="EMBL" id="ACN39901.1"/>
    </source>
</evidence>
<dbReference type="GO" id="GO:0016020">
    <property type="term" value="C:membrane"/>
    <property type="evidence" value="ECO:0007669"/>
    <property type="project" value="GOC"/>
</dbReference>
<dbReference type="PANTHER" id="PTHR28026:SF9">
    <property type="entry name" value="2-HYDROXY-PALMITIC ACID DIOXYGENASE MPO1"/>
    <property type="match status" value="1"/>
</dbReference>
<reference evidence="2" key="1">
    <citation type="journal article" date="2008" name="BMC Genomics">
        <title>A conifer genomics resource of 200,000 spruce (Picea spp.) ESTs and 6,464 high-quality, sequence-finished full-length cDNAs for Sitka spruce (Picea sitchensis).</title>
        <authorList>
            <person name="Ralph S.G."/>
            <person name="Chun H.J."/>
            <person name="Kolosova N."/>
            <person name="Cooper D."/>
            <person name="Oddy C."/>
            <person name="Ritland C.E."/>
            <person name="Kirkpatrick R."/>
            <person name="Moore R."/>
            <person name="Barber S."/>
            <person name="Holt R.A."/>
            <person name="Jones S.J."/>
            <person name="Marra M.A."/>
            <person name="Douglas C.J."/>
            <person name="Ritland K."/>
            <person name="Bohlmann J."/>
        </authorList>
    </citation>
    <scope>NUCLEOTIDE SEQUENCE</scope>
    <source>
        <tissue evidence="2">Bark</tissue>
    </source>
</reference>
<keyword evidence="1" id="KW-1133">Transmembrane helix</keyword>
<evidence type="ECO:0000256" key="1">
    <source>
        <dbReference type="SAM" id="Phobius"/>
    </source>
</evidence>
<dbReference type="InterPro" id="IPR009305">
    <property type="entry name" value="Mpo1-like"/>
</dbReference>
<reference evidence="3" key="2">
    <citation type="submission" date="2009-02" db="EMBL/GenBank/DDBJ databases">
        <title>Full length sequence-verified cDNA sequences from Sitka spruce (Picea sitchensis).</title>
        <authorList>
            <person name="Reid K.E."/>
            <person name="Liao N."/>
            <person name="Ralph S."/>
            <person name="Kolosova N."/>
            <person name="Oddy C."/>
            <person name="Moore R."/>
            <person name="Mayo M."/>
            <person name="Wagner S."/>
            <person name="King J."/>
            <person name="Yanchuk A."/>
            <person name="Holt R."/>
            <person name="Jones S."/>
            <person name="Marra M."/>
            <person name="Ritland C.E."/>
            <person name="Ritland K."/>
            <person name="Bohlmann J."/>
        </authorList>
    </citation>
    <scope>NUCLEOTIDE SEQUENCE</scope>
    <source>
        <tissue evidence="3">Green portion of the leader tissue</tissue>
    </source>
</reference>
<accession>A9NS57</accession>
<dbReference type="GO" id="GO:0046521">
    <property type="term" value="P:sphingoid catabolic process"/>
    <property type="evidence" value="ECO:0007669"/>
    <property type="project" value="TreeGrafter"/>
</dbReference>
<proteinExistence type="evidence at transcript level"/>
<dbReference type="EMBL" id="BT070385">
    <property type="protein sequence ID" value="ACN39901.1"/>
    <property type="molecule type" value="mRNA"/>
</dbReference>
<dbReference type="PANTHER" id="PTHR28026">
    <property type="entry name" value="DUF962 DOMAIN PROTEIN (AFU_ORTHOLOGUE AFUA_8G05310)"/>
    <property type="match status" value="1"/>
</dbReference>
<dbReference type="Pfam" id="PF06127">
    <property type="entry name" value="Mpo1-like"/>
    <property type="match status" value="1"/>
</dbReference>
<dbReference type="EMBL" id="EF084140">
    <property type="protein sequence ID" value="ABK23468.1"/>
    <property type="molecule type" value="mRNA"/>
</dbReference>
<keyword evidence="1" id="KW-0812">Transmembrane</keyword>
<dbReference type="AlphaFoldDB" id="A9NS57"/>
<keyword evidence="1" id="KW-0472">Membrane</keyword>
<evidence type="ECO:0000313" key="2">
    <source>
        <dbReference type="EMBL" id="ABK23468.1"/>
    </source>
</evidence>
<feature type="transmembrane region" description="Helical" evidence="1">
    <location>
        <begin position="64"/>
        <end position="84"/>
    </location>
</feature>
<feature type="transmembrane region" description="Helical" evidence="1">
    <location>
        <begin position="91"/>
        <end position="112"/>
    </location>
</feature>
<feature type="transmembrane region" description="Helical" evidence="1">
    <location>
        <begin position="118"/>
        <end position="137"/>
    </location>
</feature>
<name>A9NS57_PICSI</name>
<dbReference type="GO" id="GO:0005783">
    <property type="term" value="C:endoplasmic reticulum"/>
    <property type="evidence" value="ECO:0007669"/>
    <property type="project" value="TreeGrafter"/>
</dbReference>
<sequence>MAWEVFDVEKQFAFYGAYHRNSINFLIHTIIAWPVFFSFLLLTAFIPALGLLPFPPGTFPFQEYMILNLSFVVAVVYAFVYIMLDKKAGTLAGALCLLCWVGSNALAQSLGFSLAWKVVLVSELIFVTPAVIGHGVFEKRTAVVLDNLIEVFVMEQFFVLLEVLQNFFGYEPYPGFQKAVQARVQADIKEWTVKKQEKSA</sequence>